<dbReference type="Proteomes" id="UP000199515">
    <property type="component" value="Unassembled WGS sequence"/>
</dbReference>
<evidence type="ECO:0000259" key="5">
    <source>
        <dbReference type="PROSITE" id="PS50931"/>
    </source>
</evidence>
<evidence type="ECO:0000313" key="6">
    <source>
        <dbReference type="EMBL" id="SDZ38693.1"/>
    </source>
</evidence>
<organism evidence="6 7">
    <name type="scientific">Amycolatopsis xylanica</name>
    <dbReference type="NCBI Taxonomy" id="589385"/>
    <lineage>
        <taxon>Bacteria</taxon>
        <taxon>Bacillati</taxon>
        <taxon>Actinomycetota</taxon>
        <taxon>Actinomycetes</taxon>
        <taxon>Pseudonocardiales</taxon>
        <taxon>Pseudonocardiaceae</taxon>
        <taxon>Amycolatopsis</taxon>
    </lineage>
</organism>
<dbReference type="PANTHER" id="PTHR30346:SF29">
    <property type="entry name" value="LYSR SUBSTRATE-BINDING"/>
    <property type="match status" value="1"/>
</dbReference>
<dbReference type="SUPFAM" id="SSF53850">
    <property type="entry name" value="Periplasmic binding protein-like II"/>
    <property type="match status" value="1"/>
</dbReference>
<feature type="domain" description="HTH lysR-type" evidence="5">
    <location>
        <begin position="2"/>
        <end position="59"/>
    </location>
</feature>
<dbReference type="PANTHER" id="PTHR30346">
    <property type="entry name" value="TRANSCRIPTIONAL DUAL REGULATOR HCAR-RELATED"/>
    <property type="match status" value="1"/>
</dbReference>
<dbReference type="STRING" id="589385.SAMN05421504_114103"/>
<dbReference type="Pfam" id="PF00126">
    <property type="entry name" value="HTH_1"/>
    <property type="match status" value="1"/>
</dbReference>
<dbReference type="GO" id="GO:0032993">
    <property type="term" value="C:protein-DNA complex"/>
    <property type="evidence" value="ECO:0007669"/>
    <property type="project" value="TreeGrafter"/>
</dbReference>
<dbReference type="InterPro" id="IPR036390">
    <property type="entry name" value="WH_DNA-bd_sf"/>
</dbReference>
<keyword evidence="3 6" id="KW-0238">DNA-binding</keyword>
<keyword evidence="2" id="KW-0805">Transcription regulation</keyword>
<evidence type="ECO:0000256" key="2">
    <source>
        <dbReference type="ARBA" id="ARBA00023015"/>
    </source>
</evidence>
<keyword evidence="7" id="KW-1185">Reference proteome</keyword>
<dbReference type="AlphaFoldDB" id="A0A1H3SKU0"/>
<dbReference type="PROSITE" id="PS50931">
    <property type="entry name" value="HTH_LYSR"/>
    <property type="match status" value="1"/>
</dbReference>
<reference evidence="6 7" key="1">
    <citation type="submission" date="2016-10" db="EMBL/GenBank/DDBJ databases">
        <authorList>
            <person name="de Groot N.N."/>
        </authorList>
    </citation>
    <scope>NUCLEOTIDE SEQUENCE [LARGE SCALE GENOMIC DNA]</scope>
    <source>
        <strain evidence="6 7">CPCC 202699</strain>
    </source>
</reference>
<comment type="similarity">
    <text evidence="1">Belongs to the LysR transcriptional regulatory family.</text>
</comment>
<dbReference type="PRINTS" id="PR00039">
    <property type="entry name" value="HTHLYSR"/>
</dbReference>
<dbReference type="EMBL" id="FNON01000014">
    <property type="protein sequence ID" value="SDZ38693.1"/>
    <property type="molecule type" value="Genomic_DNA"/>
</dbReference>
<dbReference type="Gene3D" id="1.10.10.10">
    <property type="entry name" value="Winged helix-like DNA-binding domain superfamily/Winged helix DNA-binding domain"/>
    <property type="match status" value="1"/>
</dbReference>
<dbReference type="Gene3D" id="3.40.190.10">
    <property type="entry name" value="Periplasmic binding protein-like II"/>
    <property type="match status" value="2"/>
</dbReference>
<dbReference type="SUPFAM" id="SSF46785">
    <property type="entry name" value="Winged helix' DNA-binding domain"/>
    <property type="match status" value="1"/>
</dbReference>
<gene>
    <name evidence="6" type="ORF">SAMN05421504_114103</name>
</gene>
<dbReference type="RefSeq" id="WP_218134991.1">
    <property type="nucleotide sequence ID" value="NZ_FNON01000014.1"/>
</dbReference>
<dbReference type="Pfam" id="PF03466">
    <property type="entry name" value="LysR_substrate"/>
    <property type="match status" value="1"/>
</dbReference>
<dbReference type="FunFam" id="1.10.10.10:FF:000001">
    <property type="entry name" value="LysR family transcriptional regulator"/>
    <property type="match status" value="1"/>
</dbReference>
<sequence length="304" mass="31746">MFDIDSLRLLSAVARLGSFTAAAAELNYTQSAVSRRLAALEQSAGLPLFERLPRGVRLTAAGELLCRRAEEVLERLGTAEAEMAAIRAGNGGGLRVGSFPTANAVLVPAALGRFRAARPEVEISLSEGRSKDLLDGLAAGDIDLAIVSSDHPVGPAWRPLLNDPLLVALPAGHPMADRAELSLAELVDEHWIGGVREGSALATAAVEIGFLPRAGIRANEWMAKLGFVAAGLGVTLVPALAAAAVPTGVVLRSLGATAPSRQVFVVTPDLVAPAAGFFERILREQARKVEKDAGSFSFVEPPAR</sequence>
<name>A0A1H3SKU0_9PSEU</name>
<evidence type="ECO:0000256" key="3">
    <source>
        <dbReference type="ARBA" id="ARBA00023125"/>
    </source>
</evidence>
<accession>A0A1H3SKU0</accession>
<dbReference type="InterPro" id="IPR005119">
    <property type="entry name" value="LysR_subst-bd"/>
</dbReference>
<evidence type="ECO:0000256" key="4">
    <source>
        <dbReference type="ARBA" id="ARBA00023163"/>
    </source>
</evidence>
<keyword evidence="4" id="KW-0804">Transcription</keyword>
<evidence type="ECO:0000313" key="7">
    <source>
        <dbReference type="Proteomes" id="UP000199515"/>
    </source>
</evidence>
<dbReference type="GO" id="GO:0003700">
    <property type="term" value="F:DNA-binding transcription factor activity"/>
    <property type="evidence" value="ECO:0007669"/>
    <property type="project" value="InterPro"/>
</dbReference>
<evidence type="ECO:0000256" key="1">
    <source>
        <dbReference type="ARBA" id="ARBA00009437"/>
    </source>
</evidence>
<dbReference type="GO" id="GO:0003677">
    <property type="term" value="F:DNA binding"/>
    <property type="evidence" value="ECO:0007669"/>
    <property type="project" value="UniProtKB-KW"/>
</dbReference>
<dbReference type="InterPro" id="IPR000847">
    <property type="entry name" value="LysR_HTH_N"/>
</dbReference>
<protein>
    <submittedName>
        <fullName evidence="6">DNA-binding transcriptional regulator, LysR family</fullName>
    </submittedName>
</protein>
<proteinExistence type="inferred from homology"/>
<dbReference type="InterPro" id="IPR036388">
    <property type="entry name" value="WH-like_DNA-bd_sf"/>
</dbReference>